<gene>
    <name evidence="11" type="ORF">SM757_03375</name>
</gene>
<evidence type="ECO:0000256" key="7">
    <source>
        <dbReference type="SAM" id="MobiDB-lite"/>
    </source>
</evidence>
<dbReference type="InterPro" id="IPR049278">
    <property type="entry name" value="MS_channel_C"/>
</dbReference>
<evidence type="ECO:0000256" key="6">
    <source>
        <dbReference type="ARBA" id="ARBA00023136"/>
    </source>
</evidence>
<feature type="compositionally biased region" description="Pro residues" evidence="7">
    <location>
        <begin position="438"/>
        <end position="451"/>
    </location>
</feature>
<feature type="transmembrane region" description="Helical" evidence="8">
    <location>
        <begin position="165"/>
        <end position="182"/>
    </location>
</feature>
<dbReference type="EMBL" id="JAXOJX010000002">
    <property type="protein sequence ID" value="MDZ5455607.1"/>
    <property type="molecule type" value="Genomic_DNA"/>
</dbReference>
<evidence type="ECO:0000313" key="11">
    <source>
        <dbReference type="EMBL" id="MDZ5455607.1"/>
    </source>
</evidence>
<feature type="transmembrane region" description="Helical" evidence="8">
    <location>
        <begin position="215"/>
        <end position="236"/>
    </location>
</feature>
<dbReference type="SUPFAM" id="SSF82689">
    <property type="entry name" value="Mechanosensitive channel protein MscS (YggB), C-terminal domain"/>
    <property type="match status" value="1"/>
</dbReference>
<dbReference type="InterPro" id="IPR011066">
    <property type="entry name" value="MscS_channel_C_sf"/>
</dbReference>
<accession>A0ABU5I927</accession>
<evidence type="ECO:0000256" key="1">
    <source>
        <dbReference type="ARBA" id="ARBA00004651"/>
    </source>
</evidence>
<dbReference type="InterPro" id="IPR010920">
    <property type="entry name" value="LSM_dom_sf"/>
</dbReference>
<dbReference type="PANTHER" id="PTHR30347">
    <property type="entry name" value="POTASSIUM CHANNEL RELATED"/>
    <property type="match status" value="1"/>
</dbReference>
<evidence type="ECO:0000256" key="5">
    <source>
        <dbReference type="ARBA" id="ARBA00022989"/>
    </source>
</evidence>
<dbReference type="Pfam" id="PF00924">
    <property type="entry name" value="MS_channel_2nd"/>
    <property type="match status" value="1"/>
</dbReference>
<keyword evidence="4 8" id="KW-0812">Transmembrane</keyword>
<keyword evidence="3" id="KW-1003">Cell membrane</keyword>
<keyword evidence="12" id="KW-1185">Reference proteome</keyword>
<dbReference type="InterPro" id="IPR011014">
    <property type="entry name" value="MscS_channel_TM-2"/>
</dbReference>
<feature type="transmembrane region" description="Helical" evidence="8">
    <location>
        <begin position="59"/>
        <end position="76"/>
    </location>
</feature>
<dbReference type="InterPro" id="IPR006685">
    <property type="entry name" value="MscS_channel_2nd"/>
</dbReference>
<feature type="domain" description="Mechanosensitive ion channel MscS C-terminal" evidence="10">
    <location>
        <begin position="331"/>
        <end position="399"/>
    </location>
</feature>
<feature type="transmembrane region" description="Helical" evidence="8">
    <location>
        <begin position="125"/>
        <end position="145"/>
    </location>
</feature>
<evidence type="ECO:0000259" key="10">
    <source>
        <dbReference type="Pfam" id="PF21082"/>
    </source>
</evidence>
<dbReference type="SUPFAM" id="SSF50182">
    <property type="entry name" value="Sm-like ribonucleoproteins"/>
    <property type="match status" value="1"/>
</dbReference>
<dbReference type="InterPro" id="IPR023408">
    <property type="entry name" value="MscS_beta-dom_sf"/>
</dbReference>
<proteinExistence type="inferred from homology"/>
<dbReference type="Pfam" id="PF21082">
    <property type="entry name" value="MS_channel_3rd"/>
    <property type="match status" value="1"/>
</dbReference>
<dbReference type="Gene3D" id="1.10.287.1260">
    <property type="match status" value="1"/>
</dbReference>
<keyword evidence="6 8" id="KW-0472">Membrane</keyword>
<evidence type="ECO:0000256" key="2">
    <source>
        <dbReference type="ARBA" id="ARBA00008017"/>
    </source>
</evidence>
<organism evidence="11 12">
    <name type="scientific">Azohydromonas lata</name>
    <dbReference type="NCBI Taxonomy" id="45677"/>
    <lineage>
        <taxon>Bacteria</taxon>
        <taxon>Pseudomonadati</taxon>
        <taxon>Pseudomonadota</taxon>
        <taxon>Betaproteobacteria</taxon>
        <taxon>Burkholderiales</taxon>
        <taxon>Sphaerotilaceae</taxon>
        <taxon>Azohydromonas</taxon>
    </lineage>
</organism>
<dbReference type="PANTHER" id="PTHR30347:SF1">
    <property type="entry name" value="MECHANOSENSITIVE CHANNEL MSCK"/>
    <property type="match status" value="1"/>
</dbReference>
<dbReference type="InterPro" id="IPR052702">
    <property type="entry name" value="MscS-like_channel"/>
</dbReference>
<evidence type="ECO:0000256" key="4">
    <source>
        <dbReference type="ARBA" id="ARBA00022692"/>
    </source>
</evidence>
<evidence type="ECO:0000256" key="3">
    <source>
        <dbReference type="ARBA" id="ARBA00022475"/>
    </source>
</evidence>
<dbReference type="Gene3D" id="2.30.30.60">
    <property type="match status" value="1"/>
</dbReference>
<comment type="subcellular location">
    <subcellularLocation>
        <location evidence="1">Cell membrane</location>
        <topology evidence="1">Multi-pass membrane protein</topology>
    </subcellularLocation>
</comment>
<feature type="region of interest" description="Disordered" evidence="7">
    <location>
        <begin position="434"/>
        <end position="453"/>
    </location>
</feature>
<comment type="similarity">
    <text evidence="2">Belongs to the MscS (TC 1.A.23) family.</text>
</comment>
<name>A0ABU5I927_9BURK</name>
<feature type="transmembrane region" description="Helical" evidence="8">
    <location>
        <begin position="82"/>
        <end position="105"/>
    </location>
</feature>
<reference evidence="11 12" key="1">
    <citation type="submission" date="2023-11" db="EMBL/GenBank/DDBJ databases">
        <title>Draft genome of Azohydromonas lata strain H1 (DSM1123), a polyhydroxyalkanoate producer.</title>
        <authorList>
            <person name="Traversa D."/>
            <person name="D'Addabbo P."/>
            <person name="Pazzani C."/>
            <person name="Manzari C."/>
            <person name="Chiara M."/>
            <person name="Scrascia M."/>
        </authorList>
    </citation>
    <scope>NUCLEOTIDE SEQUENCE [LARGE SCALE GENOMIC DNA]</scope>
    <source>
        <strain evidence="11 12">H1</strain>
    </source>
</reference>
<sequence length="478" mass="50299">MNPTDLQALLEALTHRGVLVELGTLAGCLGGAWALTWLLRGRQPRAPGVWFGDHLVDGVLLPALALAAVLTARWALHSSGVLVRPALLQLAVPILASLLIIRVGVRVLQVAFPRSELVGVAERTLSWVVWIGLVLWLTGALPLLLGEMEDIRWKVGGSSVTLRSLVEGGLSTVVVMVLVLWLSSAIETRLLSGATEPGFGGNLSLRKIAANATRALLLLVGLLLSLSAAGIPLAALSVFGGALGVGIGFGLQKLAANYVSGFVILAERSLRIGDVVKVDNFEGRITDINTRFTVVRALNGRESIVPNEMLITQRVENLSLSDPRVVLSSLVQVPYGTDIDVLIPRLVEVVRAVPRVLAEPGPAVQLTSFAADGLELTVSYWIGDPENGFGGARSDVNRALLRTLQTLHIDIPFPQRVVQVQAAPGAEAAAQLLQQPAQPVPPPAPSQPAVPQPAALQAPVLAAVPAAMAQTQPPGMAS</sequence>
<dbReference type="Proteomes" id="UP001293718">
    <property type="component" value="Unassembled WGS sequence"/>
</dbReference>
<protein>
    <submittedName>
        <fullName evidence="11">Mechanosensitive ion channel</fullName>
    </submittedName>
</protein>
<feature type="domain" description="Mechanosensitive ion channel MscS" evidence="9">
    <location>
        <begin position="254"/>
        <end position="319"/>
    </location>
</feature>
<keyword evidence="5 8" id="KW-1133">Transmembrane helix</keyword>
<evidence type="ECO:0000256" key="8">
    <source>
        <dbReference type="SAM" id="Phobius"/>
    </source>
</evidence>
<evidence type="ECO:0000259" key="9">
    <source>
        <dbReference type="Pfam" id="PF00924"/>
    </source>
</evidence>
<evidence type="ECO:0000313" key="12">
    <source>
        <dbReference type="Proteomes" id="UP001293718"/>
    </source>
</evidence>
<feature type="transmembrane region" description="Helical" evidence="8">
    <location>
        <begin position="20"/>
        <end position="39"/>
    </location>
</feature>
<dbReference type="Gene3D" id="3.30.70.100">
    <property type="match status" value="1"/>
</dbReference>
<dbReference type="RefSeq" id="WP_322464358.1">
    <property type="nucleotide sequence ID" value="NZ_JAXOJX010000002.1"/>
</dbReference>
<comment type="caution">
    <text evidence="11">The sequence shown here is derived from an EMBL/GenBank/DDBJ whole genome shotgun (WGS) entry which is preliminary data.</text>
</comment>
<dbReference type="SUPFAM" id="SSF82861">
    <property type="entry name" value="Mechanosensitive channel protein MscS (YggB), transmembrane region"/>
    <property type="match status" value="1"/>
</dbReference>